<dbReference type="CDD" id="cd00093">
    <property type="entry name" value="HTH_XRE"/>
    <property type="match status" value="1"/>
</dbReference>
<gene>
    <name evidence="5" type="ORF">F8C90_07000</name>
</gene>
<proteinExistence type="predicted"/>
<dbReference type="GO" id="GO:0003677">
    <property type="term" value="F:DNA binding"/>
    <property type="evidence" value="ECO:0007669"/>
    <property type="project" value="UniProtKB-KW"/>
</dbReference>
<dbReference type="OrthoDB" id="194368at2"/>
<dbReference type="CDD" id="cd06529">
    <property type="entry name" value="S24_LexA-like"/>
    <property type="match status" value="1"/>
</dbReference>
<dbReference type="PANTHER" id="PTHR40661:SF3">
    <property type="entry name" value="FELS-1 PROPHAGE TRANSCRIPTIONAL REGULATOR"/>
    <property type="match status" value="1"/>
</dbReference>
<sequence>MVALLRQWEVRVGDTTDNAIGNNIRAVRVDAGLTQTEFAKRLQVSQTTVSSWETGASQPRRSNLFILLSEFPGLTLEDINSEKNGFARRSLRRSSDSQPEQAPLLGRVAAGAPRDAFPIEEYVAVPHSLHERYPNAFFLRVSGESMNRVLPNGCLALVVPESEVVNGHVYVFGTESGDFTVKRASVTEDRITLMPDSYLPGYEPIEFTRSGERPLPRVIGRVVWFTMPERFRV</sequence>
<keyword evidence="1" id="KW-0805">Transcription regulation</keyword>
<dbReference type="InterPro" id="IPR039418">
    <property type="entry name" value="LexA-like"/>
</dbReference>
<dbReference type="PROSITE" id="PS50943">
    <property type="entry name" value="HTH_CROC1"/>
    <property type="match status" value="1"/>
</dbReference>
<dbReference type="InterPro" id="IPR001387">
    <property type="entry name" value="Cro/C1-type_HTH"/>
</dbReference>
<dbReference type="Gene3D" id="2.10.109.10">
    <property type="entry name" value="Umud Fragment, subunit A"/>
    <property type="match status" value="1"/>
</dbReference>
<dbReference type="InterPro" id="IPR015927">
    <property type="entry name" value="Peptidase_S24_S26A/B/C"/>
</dbReference>
<evidence type="ECO:0000313" key="5">
    <source>
        <dbReference type="EMBL" id="KAB1640199.1"/>
    </source>
</evidence>
<keyword evidence="2" id="KW-0238">DNA-binding</keyword>
<organism evidence="5 6">
    <name type="scientific">Ellagibacter isourolithinifaciens</name>
    <dbReference type="NCBI Taxonomy" id="2137581"/>
    <lineage>
        <taxon>Bacteria</taxon>
        <taxon>Bacillati</taxon>
        <taxon>Actinomycetota</taxon>
        <taxon>Coriobacteriia</taxon>
        <taxon>Eggerthellales</taxon>
        <taxon>Eggerthellaceae</taxon>
        <taxon>Ellagibacter</taxon>
    </lineage>
</organism>
<dbReference type="SUPFAM" id="SSF51306">
    <property type="entry name" value="LexA/Signal peptidase"/>
    <property type="match status" value="1"/>
</dbReference>
<keyword evidence="6" id="KW-1185">Reference proteome</keyword>
<dbReference type="Proteomes" id="UP000468668">
    <property type="component" value="Unassembled WGS sequence"/>
</dbReference>
<dbReference type="Gene3D" id="1.10.260.40">
    <property type="entry name" value="lambda repressor-like DNA-binding domains"/>
    <property type="match status" value="1"/>
</dbReference>
<dbReference type="InterPro" id="IPR036286">
    <property type="entry name" value="LexA/Signal_pep-like_sf"/>
</dbReference>
<dbReference type="Pfam" id="PF01381">
    <property type="entry name" value="HTH_3"/>
    <property type="match status" value="1"/>
</dbReference>
<accession>A0A6N6NKR0</accession>
<dbReference type="PANTHER" id="PTHR40661">
    <property type="match status" value="1"/>
</dbReference>
<protein>
    <submittedName>
        <fullName evidence="5">Helix-turn-helix domain-containing protein</fullName>
    </submittedName>
</protein>
<evidence type="ECO:0000256" key="3">
    <source>
        <dbReference type="ARBA" id="ARBA00023163"/>
    </source>
</evidence>
<name>A0A6N6NKR0_9ACTN</name>
<dbReference type="Pfam" id="PF00717">
    <property type="entry name" value="Peptidase_S24"/>
    <property type="match status" value="1"/>
</dbReference>
<dbReference type="EMBL" id="WAJR01000016">
    <property type="protein sequence ID" value="KAB1640199.1"/>
    <property type="molecule type" value="Genomic_DNA"/>
</dbReference>
<evidence type="ECO:0000259" key="4">
    <source>
        <dbReference type="PROSITE" id="PS50943"/>
    </source>
</evidence>
<evidence type="ECO:0000313" key="6">
    <source>
        <dbReference type="Proteomes" id="UP000468668"/>
    </source>
</evidence>
<comment type="caution">
    <text evidence="5">The sequence shown here is derived from an EMBL/GenBank/DDBJ whole genome shotgun (WGS) entry which is preliminary data.</text>
</comment>
<dbReference type="SMART" id="SM00530">
    <property type="entry name" value="HTH_XRE"/>
    <property type="match status" value="1"/>
</dbReference>
<evidence type="ECO:0000256" key="2">
    <source>
        <dbReference type="ARBA" id="ARBA00023125"/>
    </source>
</evidence>
<reference evidence="5 6" key="1">
    <citation type="submission" date="2019-09" db="EMBL/GenBank/DDBJ databases">
        <title>Whole genome shotgun sequencing (WGS) of Ellagibacter isourolithinifaciens DSM 104140(T) and Adlercreutzia muris DSM 29508(T).</title>
        <authorList>
            <person name="Stoll D.A."/>
            <person name="Danylec N."/>
            <person name="Huch M."/>
        </authorList>
    </citation>
    <scope>NUCLEOTIDE SEQUENCE [LARGE SCALE GENOMIC DNA]</scope>
    <source>
        <strain evidence="5 6">DSM 104140</strain>
    </source>
</reference>
<dbReference type="InterPro" id="IPR010982">
    <property type="entry name" value="Lambda_DNA-bd_dom_sf"/>
</dbReference>
<dbReference type="AlphaFoldDB" id="A0A6N6NKR0"/>
<keyword evidence="3" id="KW-0804">Transcription</keyword>
<dbReference type="SUPFAM" id="SSF47413">
    <property type="entry name" value="lambda repressor-like DNA-binding domains"/>
    <property type="match status" value="1"/>
</dbReference>
<feature type="domain" description="HTH cro/C1-type" evidence="4">
    <location>
        <begin position="24"/>
        <end position="79"/>
    </location>
</feature>
<evidence type="ECO:0000256" key="1">
    <source>
        <dbReference type="ARBA" id="ARBA00023015"/>
    </source>
</evidence>